<protein>
    <submittedName>
        <fullName evidence="1">Uncharacterized protein</fullName>
    </submittedName>
</protein>
<proteinExistence type="predicted"/>
<evidence type="ECO:0000313" key="1">
    <source>
        <dbReference type="EMBL" id="AQS86721.1"/>
    </source>
</evidence>
<keyword evidence="2" id="KW-1185">Reference proteome</keyword>
<dbReference type="RefSeq" id="WP_169852666.1">
    <property type="nucleotide sequence ID" value="NZ_BJXS01000010.1"/>
</dbReference>
<reference evidence="1 2" key="1">
    <citation type="submission" date="2016-03" db="EMBL/GenBank/DDBJ databases">
        <title>Acetic acid bacteria sequencing.</title>
        <authorList>
            <person name="Brandt J."/>
            <person name="Jakob F."/>
            <person name="Vogel R.F."/>
        </authorList>
    </citation>
    <scope>NUCLEOTIDE SEQUENCE [LARGE SCALE GENOMIC DNA]</scope>
    <source>
        <strain evidence="1 2">NBRC 101099</strain>
    </source>
</reference>
<name>A0A1U9KLP8_9PROT</name>
<accession>A0A1U9KLP8</accession>
<dbReference type="Proteomes" id="UP000188604">
    <property type="component" value="Chromosome"/>
</dbReference>
<dbReference type="KEGG" id="nch:A0U93_00770"/>
<dbReference type="EMBL" id="CP014691">
    <property type="protein sequence ID" value="AQS86721.1"/>
    <property type="molecule type" value="Genomic_DNA"/>
</dbReference>
<organism evidence="1 2">
    <name type="scientific">Neoasaia chiangmaiensis</name>
    <dbReference type="NCBI Taxonomy" id="320497"/>
    <lineage>
        <taxon>Bacteria</taxon>
        <taxon>Pseudomonadati</taxon>
        <taxon>Pseudomonadota</taxon>
        <taxon>Alphaproteobacteria</taxon>
        <taxon>Acetobacterales</taxon>
        <taxon>Acetobacteraceae</taxon>
        <taxon>Neoasaia</taxon>
    </lineage>
</organism>
<gene>
    <name evidence="1" type="ORF">A0U93_00770</name>
</gene>
<dbReference type="AlphaFoldDB" id="A0A1U9KLP8"/>
<evidence type="ECO:0000313" key="2">
    <source>
        <dbReference type="Proteomes" id="UP000188604"/>
    </source>
</evidence>
<dbReference type="STRING" id="320497.A0U93_00770"/>
<sequence>MGKAFRRIGSRSSGSVAFEAVDVLKFLLGTLTRLKAIIDTHKEMATSQVLRALFDTLPRELDDAFFEKRMVIYTNSADPRCSSSRNWAAETRQWIMFCASHCHRKIAGLLTHLPLAPKDIATDPVRDEAGAGVLSDIRNRAPNCAADALALHWYKSTPVNGSLLSDRADIQASA</sequence>